<dbReference type="KEGG" id="upv:EJN92_04020"/>
<dbReference type="InterPro" id="IPR051407">
    <property type="entry name" value="Bact_OM_lipoprot/Surf_antigen"/>
</dbReference>
<reference evidence="6 7" key="1">
    <citation type="journal article" date="2011" name="Int. J. Syst. Evol. Microbiol.">
        <title>Description of Undibacterium oligocarboniphilum sp. nov., isolated from purified water, and Undibacterium pigrum strain CCUG 49012 as the type strain of Undibacterium parvum sp. nov., and emended descriptions of the genus Undibacterium and the species Undibacterium pigrum.</title>
        <authorList>
            <person name="Eder W."/>
            <person name="Wanner G."/>
            <person name="Ludwig W."/>
            <person name="Busse H.J."/>
            <person name="Ziemke-Kageler F."/>
            <person name="Lang E."/>
        </authorList>
    </citation>
    <scope>NUCLEOTIDE SEQUENCE [LARGE SCALE GENOMIC DNA]</scope>
    <source>
        <strain evidence="6 7">DSM 23061</strain>
    </source>
</reference>
<protein>
    <submittedName>
        <fullName evidence="6">Glycine zipper 2TM domain-containing protein</fullName>
    </submittedName>
</protein>
<keyword evidence="4" id="KW-1133">Transmembrane helix</keyword>
<evidence type="ECO:0000313" key="7">
    <source>
        <dbReference type="Proteomes" id="UP000275663"/>
    </source>
</evidence>
<evidence type="ECO:0000259" key="5">
    <source>
        <dbReference type="Pfam" id="PF05433"/>
    </source>
</evidence>
<evidence type="ECO:0000313" key="6">
    <source>
        <dbReference type="EMBL" id="AZP11242.1"/>
    </source>
</evidence>
<feature type="domain" description="Glycine zipper 2TM" evidence="5">
    <location>
        <begin position="145"/>
        <end position="186"/>
    </location>
</feature>
<proteinExistence type="predicted"/>
<dbReference type="PANTHER" id="PTHR35603:SF2">
    <property type="entry name" value="OUTER MEMBRANE LIPOPROTEIN"/>
    <property type="match status" value="1"/>
</dbReference>
<feature type="compositionally biased region" description="Basic and acidic residues" evidence="3">
    <location>
        <begin position="218"/>
        <end position="227"/>
    </location>
</feature>
<dbReference type="Proteomes" id="UP000275663">
    <property type="component" value="Chromosome"/>
</dbReference>
<name>A0A3S9HGL0_9BURK</name>
<dbReference type="RefSeq" id="WP_126126630.1">
    <property type="nucleotide sequence ID" value="NZ_CP034464.1"/>
</dbReference>
<dbReference type="OrthoDB" id="5298735at2"/>
<organism evidence="6 7">
    <name type="scientific">Undibacterium parvum</name>
    <dbReference type="NCBI Taxonomy" id="401471"/>
    <lineage>
        <taxon>Bacteria</taxon>
        <taxon>Pseudomonadati</taxon>
        <taxon>Pseudomonadota</taxon>
        <taxon>Betaproteobacteria</taxon>
        <taxon>Burkholderiales</taxon>
        <taxon>Oxalobacteraceae</taxon>
        <taxon>Undibacterium</taxon>
    </lineage>
</organism>
<keyword evidence="4" id="KW-0812">Transmembrane</keyword>
<dbReference type="PANTHER" id="PTHR35603">
    <property type="match status" value="1"/>
</dbReference>
<gene>
    <name evidence="6" type="ORF">EJN92_04020</name>
</gene>
<sequence>MTENATSKRIHPLVAGAAVSIILVSMVGVAAITGLLPNSNSTPSASLPLAASLAPGEQVNAPEAQQSQAPEREAQAQVKHDTQGTYAEGKQASGKPANQHSDKKPYQSENGYAGNSAPAQQICESCGVVESVRAVEHQAEQGSGLGAVAGAVLGGVLGNQVGGGNGRTLATVAGAVGGGYAGNTIEKRTHTTTTYEVRVKMENGNTRTFTPSTQPEWHAGDRVRVNDGRLTSRG</sequence>
<dbReference type="EMBL" id="CP034464">
    <property type="protein sequence ID" value="AZP11242.1"/>
    <property type="molecule type" value="Genomic_DNA"/>
</dbReference>
<evidence type="ECO:0000256" key="4">
    <source>
        <dbReference type="SAM" id="Phobius"/>
    </source>
</evidence>
<comment type="subcellular location">
    <subcellularLocation>
        <location evidence="1">Membrane</location>
    </subcellularLocation>
</comment>
<keyword evidence="2 4" id="KW-0472">Membrane</keyword>
<dbReference type="InterPro" id="IPR008816">
    <property type="entry name" value="Gly_zipper_2TM_dom"/>
</dbReference>
<evidence type="ECO:0000256" key="2">
    <source>
        <dbReference type="ARBA" id="ARBA00023136"/>
    </source>
</evidence>
<feature type="region of interest" description="Disordered" evidence="3">
    <location>
        <begin position="205"/>
        <end position="234"/>
    </location>
</feature>
<dbReference type="Pfam" id="PF05433">
    <property type="entry name" value="Rick_17kDa_Anti"/>
    <property type="match status" value="1"/>
</dbReference>
<feature type="region of interest" description="Disordered" evidence="3">
    <location>
        <begin position="78"/>
        <end position="117"/>
    </location>
</feature>
<dbReference type="AlphaFoldDB" id="A0A3S9HGL0"/>
<feature type="compositionally biased region" description="Polar residues" evidence="3">
    <location>
        <begin position="205"/>
        <end position="215"/>
    </location>
</feature>
<dbReference type="GO" id="GO:0019867">
    <property type="term" value="C:outer membrane"/>
    <property type="evidence" value="ECO:0007669"/>
    <property type="project" value="InterPro"/>
</dbReference>
<keyword evidence="7" id="KW-1185">Reference proteome</keyword>
<evidence type="ECO:0000256" key="3">
    <source>
        <dbReference type="SAM" id="MobiDB-lite"/>
    </source>
</evidence>
<evidence type="ECO:0000256" key="1">
    <source>
        <dbReference type="ARBA" id="ARBA00004370"/>
    </source>
</evidence>
<accession>A0A3S9HGL0</accession>
<feature type="transmembrane region" description="Helical" evidence="4">
    <location>
        <begin position="12"/>
        <end position="36"/>
    </location>
</feature>